<evidence type="ECO:0000256" key="6">
    <source>
        <dbReference type="ARBA" id="ARBA00023274"/>
    </source>
</evidence>
<dbReference type="Proteomes" id="UP001066276">
    <property type="component" value="Chromosome 8"/>
</dbReference>
<accession>A0AAV7NSG3</accession>
<dbReference type="SUPFAM" id="SSF55129">
    <property type="entry name" value="Ribosomal protein L30p/L7e"/>
    <property type="match status" value="1"/>
</dbReference>
<feature type="domain" description="Large ribosomal subunit protein uL30-like ferredoxin-like fold" evidence="10">
    <location>
        <begin position="133"/>
        <end position="182"/>
    </location>
</feature>
<comment type="caution">
    <text evidence="11">The sequence shown here is derived from an EMBL/GenBank/DDBJ whole genome shotgun (WGS) entry which is preliminary data.</text>
</comment>
<evidence type="ECO:0000256" key="5">
    <source>
        <dbReference type="ARBA" id="ARBA00023128"/>
    </source>
</evidence>
<keyword evidence="3" id="KW-0809">Transit peptide</keyword>
<evidence type="ECO:0000256" key="4">
    <source>
        <dbReference type="ARBA" id="ARBA00022980"/>
    </source>
</evidence>
<dbReference type="GO" id="GO:0006412">
    <property type="term" value="P:translation"/>
    <property type="evidence" value="ECO:0007669"/>
    <property type="project" value="InterPro"/>
</dbReference>
<evidence type="ECO:0000259" key="10">
    <source>
        <dbReference type="Pfam" id="PF00327"/>
    </source>
</evidence>
<dbReference type="PANTHER" id="PTHR15892">
    <property type="entry name" value="MITOCHONDRIAL RIBOSOMAL PROTEIN L30"/>
    <property type="match status" value="1"/>
</dbReference>
<protein>
    <recommendedName>
        <fullName evidence="7">Large ribosomal subunit protein uL30m</fullName>
    </recommendedName>
    <alternativeName>
        <fullName evidence="8">39S ribosomal protein L30, mitochondrial</fullName>
    </alternativeName>
</protein>
<keyword evidence="12" id="KW-1185">Reference proteome</keyword>
<keyword evidence="5" id="KW-0496">Mitochondrion</keyword>
<gene>
    <name evidence="11" type="ORF">NDU88_006645</name>
</gene>
<dbReference type="GO" id="GO:0015934">
    <property type="term" value="C:large ribosomal subunit"/>
    <property type="evidence" value="ECO:0007669"/>
    <property type="project" value="InterPro"/>
</dbReference>
<reference evidence="11" key="1">
    <citation type="journal article" date="2022" name="bioRxiv">
        <title>Sequencing and chromosome-scale assembly of the giantPleurodeles waltlgenome.</title>
        <authorList>
            <person name="Brown T."/>
            <person name="Elewa A."/>
            <person name="Iarovenko S."/>
            <person name="Subramanian E."/>
            <person name="Araus A.J."/>
            <person name="Petzold A."/>
            <person name="Susuki M."/>
            <person name="Suzuki K.-i.T."/>
            <person name="Hayashi T."/>
            <person name="Toyoda A."/>
            <person name="Oliveira C."/>
            <person name="Osipova E."/>
            <person name="Leigh N.D."/>
            <person name="Simon A."/>
            <person name="Yun M.H."/>
        </authorList>
    </citation>
    <scope>NUCLEOTIDE SEQUENCE</scope>
    <source>
        <strain evidence="11">20211129_DDA</strain>
        <tissue evidence="11">Liver</tissue>
    </source>
</reference>
<keyword evidence="9" id="KW-0472">Membrane</keyword>
<dbReference type="CDD" id="cd01658">
    <property type="entry name" value="Ribosomal_L30"/>
    <property type="match status" value="1"/>
</dbReference>
<comment type="similarity">
    <text evidence="2">Belongs to the universal ribosomal protein uL30 family.</text>
</comment>
<name>A0AAV7NSG3_PLEWA</name>
<keyword evidence="9" id="KW-0812">Transmembrane</keyword>
<keyword evidence="9" id="KW-1133">Transmembrane helix</keyword>
<dbReference type="InterPro" id="IPR036919">
    <property type="entry name" value="Ribo_uL30_ferredoxin-like_sf"/>
</dbReference>
<proteinExistence type="inferred from homology"/>
<keyword evidence="6" id="KW-0687">Ribonucleoprotein</keyword>
<evidence type="ECO:0000256" key="9">
    <source>
        <dbReference type="SAM" id="Phobius"/>
    </source>
</evidence>
<dbReference type="AlphaFoldDB" id="A0AAV7NSG3"/>
<evidence type="ECO:0000256" key="1">
    <source>
        <dbReference type="ARBA" id="ARBA00004173"/>
    </source>
</evidence>
<dbReference type="Pfam" id="PF00327">
    <property type="entry name" value="Ribosomal_L30"/>
    <property type="match status" value="1"/>
</dbReference>
<dbReference type="Gene3D" id="3.30.1390.20">
    <property type="entry name" value="Ribosomal protein L30, ferredoxin-like fold domain"/>
    <property type="match status" value="1"/>
</dbReference>
<keyword evidence="4" id="KW-0689">Ribosomal protein</keyword>
<dbReference type="PANTHER" id="PTHR15892:SF2">
    <property type="entry name" value="LARGE RIBOSOMAL SUBUNIT PROTEIN UL30M"/>
    <property type="match status" value="1"/>
</dbReference>
<evidence type="ECO:0000313" key="12">
    <source>
        <dbReference type="Proteomes" id="UP001066276"/>
    </source>
</evidence>
<feature type="transmembrane region" description="Helical" evidence="9">
    <location>
        <begin position="28"/>
        <end position="48"/>
    </location>
</feature>
<dbReference type="GO" id="GO:0003735">
    <property type="term" value="F:structural constituent of ribosome"/>
    <property type="evidence" value="ECO:0007669"/>
    <property type="project" value="InterPro"/>
</dbReference>
<dbReference type="EMBL" id="JANPWB010000012">
    <property type="protein sequence ID" value="KAJ1118454.1"/>
    <property type="molecule type" value="Genomic_DNA"/>
</dbReference>
<dbReference type="InterPro" id="IPR016082">
    <property type="entry name" value="Ribosomal_uL30_ferredoxin-like"/>
</dbReference>
<evidence type="ECO:0000256" key="3">
    <source>
        <dbReference type="ARBA" id="ARBA00022946"/>
    </source>
</evidence>
<evidence type="ECO:0000313" key="11">
    <source>
        <dbReference type="EMBL" id="KAJ1118454.1"/>
    </source>
</evidence>
<comment type="subcellular location">
    <subcellularLocation>
        <location evidence="1">Mitochondrion</location>
    </subcellularLocation>
</comment>
<organism evidence="11 12">
    <name type="scientific">Pleurodeles waltl</name>
    <name type="common">Iberian ribbed newt</name>
    <dbReference type="NCBI Taxonomy" id="8319"/>
    <lineage>
        <taxon>Eukaryota</taxon>
        <taxon>Metazoa</taxon>
        <taxon>Chordata</taxon>
        <taxon>Craniata</taxon>
        <taxon>Vertebrata</taxon>
        <taxon>Euteleostomi</taxon>
        <taxon>Amphibia</taxon>
        <taxon>Batrachia</taxon>
        <taxon>Caudata</taxon>
        <taxon>Salamandroidea</taxon>
        <taxon>Salamandridae</taxon>
        <taxon>Pleurodelinae</taxon>
        <taxon>Pleurodeles</taxon>
    </lineage>
</organism>
<evidence type="ECO:0000256" key="2">
    <source>
        <dbReference type="ARBA" id="ARBA00007594"/>
    </source>
</evidence>
<evidence type="ECO:0000256" key="7">
    <source>
        <dbReference type="ARBA" id="ARBA00035281"/>
    </source>
</evidence>
<evidence type="ECO:0000256" key="8">
    <source>
        <dbReference type="ARBA" id="ARBA00035356"/>
    </source>
</evidence>
<dbReference type="GO" id="GO:0005743">
    <property type="term" value="C:mitochondrial inner membrane"/>
    <property type="evidence" value="ECO:0007669"/>
    <property type="project" value="UniProtKB-ARBA"/>
</dbReference>
<sequence>MFLCAHEIRMSLACGRGRVKTSLQGRLVLLQTVFLLVTSWILSVSLIFRGRLRIKLGKSCSATNVMAAFCRILQKYTVTLKNVKLNQSSSPAWTECMRYKFTKSRIPKEVFQVRPEDHEKYGGDPQQPHKLHLITRIRSGIARPYWEKKILQELGLNKKLHQRVHKNIPSINAKLKIIKHLIRVQPLKLPHGLPTEEEISDTYLNSKGELVIRRCLHPVEAKAIEA</sequence>
<dbReference type="FunFam" id="3.30.1390.20:FF:000005">
    <property type="entry name" value="39S ribosomal protein L30, mitochondrial"/>
    <property type="match status" value="1"/>
</dbReference>
<dbReference type="InterPro" id="IPR005996">
    <property type="entry name" value="Ribosomal_uL30_bac-type"/>
</dbReference>